<dbReference type="EMBL" id="BPQR01000022">
    <property type="protein sequence ID" value="GJE06063.1"/>
    <property type="molecule type" value="Genomic_DNA"/>
</dbReference>
<protein>
    <recommendedName>
        <fullName evidence="1">BioF2-like acetyltransferase domain-containing protein</fullName>
    </recommendedName>
</protein>
<reference evidence="2" key="1">
    <citation type="journal article" date="2021" name="Front. Microbiol.">
        <title>Comprehensive Comparative Genomics and Phenotyping of Methylobacterium Species.</title>
        <authorList>
            <person name="Alessa O."/>
            <person name="Ogura Y."/>
            <person name="Fujitani Y."/>
            <person name="Takami H."/>
            <person name="Hayashi T."/>
            <person name="Sahin N."/>
            <person name="Tani A."/>
        </authorList>
    </citation>
    <scope>NUCLEOTIDE SEQUENCE</scope>
    <source>
        <strain evidence="2">LMG 23639</strain>
    </source>
</reference>
<dbReference type="Pfam" id="PF13480">
    <property type="entry name" value="Acetyltransf_6"/>
    <property type="match status" value="1"/>
</dbReference>
<proteinExistence type="predicted"/>
<gene>
    <name evidence="2" type="ORF">AOPFMNJM_1369</name>
</gene>
<comment type="caution">
    <text evidence="2">The sequence shown here is derived from an EMBL/GenBank/DDBJ whole genome shotgun (WGS) entry which is preliminary data.</text>
</comment>
<evidence type="ECO:0000259" key="1">
    <source>
        <dbReference type="Pfam" id="PF13480"/>
    </source>
</evidence>
<accession>A0ABQ4SVY4</accession>
<keyword evidence="3" id="KW-1185">Reference proteome</keyword>
<evidence type="ECO:0000313" key="2">
    <source>
        <dbReference type="EMBL" id="GJE06063.1"/>
    </source>
</evidence>
<organism evidence="2 3">
    <name type="scientific">Methylobacterium jeotgali</name>
    <dbReference type="NCBI Taxonomy" id="381630"/>
    <lineage>
        <taxon>Bacteria</taxon>
        <taxon>Pseudomonadati</taxon>
        <taxon>Pseudomonadota</taxon>
        <taxon>Alphaproteobacteria</taxon>
        <taxon>Hyphomicrobiales</taxon>
        <taxon>Methylobacteriaceae</taxon>
        <taxon>Methylobacterium</taxon>
    </lineage>
</organism>
<dbReference type="InterPro" id="IPR016181">
    <property type="entry name" value="Acyl_CoA_acyltransferase"/>
</dbReference>
<dbReference type="SUPFAM" id="SSF55729">
    <property type="entry name" value="Acyl-CoA N-acyltransferases (Nat)"/>
    <property type="match status" value="1"/>
</dbReference>
<sequence length="402" mass="42925">MGRGMTALAEGLAQAYGYEAGAARLLTAEILPDLASAEALWRLVESGPAPLGTPYQRLDWVQAFARSGADRGALRVLAIRDAGGQPRLLMPLSVAREGCVTVARGFGGGHANFHMPLFASREAAAVSADDLAAAMIRAGRAACIDVFVLSHQPVTWDGAVNPLAQCGERAASDAYGLMLGPDPESTLKRVFSADARKKLRSKEKRLAEAVGPLEYRRASGEAGIRAILDAFHAQKSARFASLGVPDPYAKPAVRRFLAEAVEGGAMELHALVVRESGRVLATFGGAVDAGRYSGMMTSFDADASVARYSPGDLLLFHLVREQAERGRRAFDLGVGEARYKASICDETIEMVRAVVPVTMRGHLFGLASLARTRAKRRIKASPWMVSLVRRVRGTGALRLLTA</sequence>
<dbReference type="InterPro" id="IPR038740">
    <property type="entry name" value="BioF2-like_GNAT_dom"/>
</dbReference>
<evidence type="ECO:0000313" key="3">
    <source>
        <dbReference type="Proteomes" id="UP001055102"/>
    </source>
</evidence>
<reference evidence="2" key="2">
    <citation type="submission" date="2021-08" db="EMBL/GenBank/DDBJ databases">
        <authorList>
            <person name="Tani A."/>
            <person name="Ola A."/>
            <person name="Ogura Y."/>
            <person name="Katsura K."/>
            <person name="Hayashi T."/>
        </authorList>
    </citation>
    <scope>NUCLEOTIDE SEQUENCE</scope>
    <source>
        <strain evidence="2">LMG 23639</strain>
    </source>
</reference>
<dbReference type="Proteomes" id="UP001055102">
    <property type="component" value="Unassembled WGS sequence"/>
</dbReference>
<name>A0ABQ4SVY4_9HYPH</name>
<feature type="domain" description="BioF2-like acetyltransferase" evidence="1">
    <location>
        <begin position="194"/>
        <end position="340"/>
    </location>
</feature>